<protein>
    <recommendedName>
        <fullName evidence="5">FAD-binding FR-type domain-containing protein</fullName>
    </recommendedName>
</protein>
<feature type="transmembrane region" description="Helical" evidence="2">
    <location>
        <begin position="110"/>
        <end position="130"/>
    </location>
</feature>
<feature type="transmembrane region" description="Helical" evidence="2">
    <location>
        <begin position="204"/>
        <end position="221"/>
    </location>
</feature>
<evidence type="ECO:0000313" key="3">
    <source>
        <dbReference type="EMBL" id="RDH26510.1"/>
    </source>
</evidence>
<feature type="transmembrane region" description="Helical" evidence="2">
    <location>
        <begin position="227"/>
        <end position="251"/>
    </location>
</feature>
<keyword evidence="2" id="KW-1133">Transmembrane helix</keyword>
<dbReference type="GO" id="GO:0006879">
    <property type="term" value="P:intracellular iron ion homeostasis"/>
    <property type="evidence" value="ECO:0007669"/>
    <property type="project" value="TreeGrafter"/>
</dbReference>
<keyword evidence="1" id="KW-0813">Transport</keyword>
<name>A0A3F3PHT0_9EURO</name>
<dbReference type="GO" id="GO:0000293">
    <property type="term" value="F:ferric-chelate reductase activity"/>
    <property type="evidence" value="ECO:0007669"/>
    <property type="project" value="TreeGrafter"/>
</dbReference>
<dbReference type="AlphaFoldDB" id="A0A3F3PHT0"/>
<sequence>MPPGLSDLYEQATQTQPVDWYGIWVAALLGVWLLTRLAYQLGRWTVQRHIAASIGRRLGRELPWLLQTIDIATALEAILVGVLLGANIVLLLVSAHGWADVQQRAAKLAVLNLLPLGTGLTFGLPAHLLGISRSAVAWSHRWVGRVMAAHSLLHGAIAIARADNPIASLRHDWVPLLAAAAILMMIPVTLHAVVRRHCQVAMKIHYLLVITAMVALAYHTWDQGSESRWQVVGAGALWIVLSAVAVSHAVFVQQRWSAGRPAVSIRPFHELLRMDITVSPHWYIRPGQYVYLWLPHAGFRSCFQLQPFYIGYWDDPPGPRILYILTRPRASRLSTRLYLREWLHQRRQPALLLGPYGRSIDFSPFGTIVFIVEDIGILRVLPYIRVLVQKSEQRRVMVRKLQIVWQMQDFEHQCWLGDWMQDLLDLDRGEFKILEFQLYYLTKSTSANPGDGFGERIKLCRGPLMAREIAQGHLSKRRGKLAVGVCAHQSIRQQVQDVVQPRTGPDIKLFDFDLEPGQVREAPCPNKNTATAPASSNYQQWVASRILQDYRE</sequence>
<feature type="transmembrane region" description="Helical" evidence="2">
    <location>
        <begin position="20"/>
        <end position="39"/>
    </location>
</feature>
<organism evidence="3 4">
    <name type="scientific">Aspergillus welwitschiae</name>
    <dbReference type="NCBI Taxonomy" id="1341132"/>
    <lineage>
        <taxon>Eukaryota</taxon>
        <taxon>Fungi</taxon>
        <taxon>Dikarya</taxon>
        <taxon>Ascomycota</taxon>
        <taxon>Pezizomycotina</taxon>
        <taxon>Eurotiomycetes</taxon>
        <taxon>Eurotiomycetidae</taxon>
        <taxon>Eurotiales</taxon>
        <taxon>Aspergillaceae</taxon>
        <taxon>Aspergillus</taxon>
        <taxon>Aspergillus subgen. Circumdati</taxon>
    </lineage>
</organism>
<proteinExistence type="predicted"/>
<evidence type="ECO:0000256" key="1">
    <source>
        <dbReference type="ARBA" id="ARBA00022448"/>
    </source>
</evidence>
<keyword evidence="2" id="KW-0812">Transmembrane</keyword>
<dbReference type="CDD" id="cd06186">
    <property type="entry name" value="NOX_Duox_like_FAD_NADP"/>
    <property type="match status" value="1"/>
</dbReference>
<keyword evidence="2" id="KW-0472">Membrane</keyword>
<evidence type="ECO:0000313" key="4">
    <source>
        <dbReference type="Proteomes" id="UP000253729"/>
    </source>
</evidence>
<accession>A0A3F3PHT0</accession>
<dbReference type="Gene3D" id="3.40.50.80">
    <property type="entry name" value="Nucleotide-binding domain of ferredoxin-NADP reductase (FNR) module"/>
    <property type="match status" value="1"/>
</dbReference>
<feature type="transmembrane region" description="Helical" evidence="2">
    <location>
        <begin position="142"/>
        <end position="161"/>
    </location>
</feature>
<dbReference type="RefSeq" id="XP_026619532.1">
    <property type="nucleotide sequence ID" value="XM_026772914.1"/>
</dbReference>
<feature type="transmembrane region" description="Helical" evidence="2">
    <location>
        <begin position="173"/>
        <end position="192"/>
    </location>
</feature>
<dbReference type="InterPro" id="IPR039261">
    <property type="entry name" value="FNR_nucleotide-bd"/>
</dbReference>
<evidence type="ECO:0008006" key="5">
    <source>
        <dbReference type="Google" id="ProtNLM"/>
    </source>
</evidence>
<dbReference type="GO" id="GO:0005886">
    <property type="term" value="C:plasma membrane"/>
    <property type="evidence" value="ECO:0007669"/>
    <property type="project" value="TreeGrafter"/>
</dbReference>
<reference evidence="3 4" key="1">
    <citation type="submission" date="2018-07" db="EMBL/GenBank/DDBJ databases">
        <title>The genomes of Aspergillus section Nigri reveals drivers in fungal speciation.</title>
        <authorList>
            <consortium name="DOE Joint Genome Institute"/>
            <person name="Vesth T.C."/>
            <person name="Nybo J."/>
            <person name="Theobald S."/>
            <person name="Brandl J."/>
            <person name="Frisvad J.C."/>
            <person name="Nielsen K.F."/>
            <person name="Lyhne E.K."/>
            <person name="Kogle M.E."/>
            <person name="Kuo A."/>
            <person name="Riley R."/>
            <person name="Clum A."/>
            <person name="Nolan M."/>
            <person name="Lipzen A."/>
            <person name="Salamov A."/>
            <person name="Henrissat B."/>
            <person name="Wiebenga A."/>
            <person name="De vries R.P."/>
            <person name="Grigoriev I.V."/>
            <person name="Mortensen U.H."/>
            <person name="Andersen M.R."/>
            <person name="Baker S.E."/>
        </authorList>
    </citation>
    <scope>NUCLEOTIDE SEQUENCE [LARGE SCALE GENOMIC DNA]</scope>
    <source>
        <strain evidence="3 4">CBS 139.54b</strain>
    </source>
</reference>
<evidence type="ECO:0000256" key="2">
    <source>
        <dbReference type="SAM" id="Phobius"/>
    </source>
</evidence>
<gene>
    <name evidence="3" type="ORF">BDQ94DRAFT_177496</name>
</gene>
<dbReference type="EMBL" id="KZ852139">
    <property type="protein sequence ID" value="RDH26510.1"/>
    <property type="molecule type" value="Genomic_DNA"/>
</dbReference>
<dbReference type="GO" id="GO:0015677">
    <property type="term" value="P:copper ion import"/>
    <property type="evidence" value="ECO:0007669"/>
    <property type="project" value="TreeGrafter"/>
</dbReference>
<feature type="transmembrane region" description="Helical" evidence="2">
    <location>
        <begin position="77"/>
        <end position="98"/>
    </location>
</feature>
<dbReference type="GeneID" id="38141270"/>
<dbReference type="GO" id="GO:0006826">
    <property type="term" value="P:iron ion transport"/>
    <property type="evidence" value="ECO:0007669"/>
    <property type="project" value="TreeGrafter"/>
</dbReference>
<dbReference type="PANTHER" id="PTHR32361:SF26">
    <property type="entry name" value="FAD-BINDING 8 DOMAIN-CONTAINING PROTEIN-RELATED"/>
    <property type="match status" value="1"/>
</dbReference>
<dbReference type="STRING" id="1341132.A0A3F3PHT0"/>
<dbReference type="InterPro" id="IPR051410">
    <property type="entry name" value="Ferric/Cupric_Reductase"/>
</dbReference>
<keyword evidence="4" id="KW-1185">Reference proteome</keyword>
<dbReference type="PANTHER" id="PTHR32361">
    <property type="entry name" value="FERRIC/CUPRIC REDUCTASE TRANSMEMBRANE COMPONENT"/>
    <property type="match status" value="1"/>
</dbReference>
<dbReference type="Proteomes" id="UP000253729">
    <property type="component" value="Unassembled WGS sequence"/>
</dbReference>